<evidence type="ECO:0000313" key="3">
    <source>
        <dbReference type="Proteomes" id="UP001147752"/>
    </source>
</evidence>
<evidence type="ECO:0000313" key="2">
    <source>
        <dbReference type="EMBL" id="KAJ5383779.1"/>
    </source>
</evidence>
<feature type="compositionally biased region" description="Polar residues" evidence="1">
    <location>
        <begin position="91"/>
        <end position="121"/>
    </location>
</feature>
<feature type="compositionally biased region" description="Low complexity" evidence="1">
    <location>
        <begin position="124"/>
        <end position="137"/>
    </location>
</feature>
<dbReference type="Proteomes" id="UP001147752">
    <property type="component" value="Unassembled WGS sequence"/>
</dbReference>
<reference evidence="2" key="2">
    <citation type="journal article" date="2023" name="IMA Fungus">
        <title>Comparative genomic study of the Penicillium genus elucidates a diverse pangenome and 15 lateral gene transfer events.</title>
        <authorList>
            <person name="Petersen C."/>
            <person name="Sorensen T."/>
            <person name="Nielsen M.R."/>
            <person name="Sondergaard T.E."/>
            <person name="Sorensen J.L."/>
            <person name="Fitzpatrick D.A."/>
            <person name="Frisvad J.C."/>
            <person name="Nielsen K.L."/>
        </authorList>
    </citation>
    <scope>NUCLEOTIDE SEQUENCE</scope>
    <source>
        <strain evidence="2">IBT 3081</strain>
    </source>
</reference>
<evidence type="ECO:0000256" key="1">
    <source>
        <dbReference type="SAM" id="MobiDB-lite"/>
    </source>
</evidence>
<accession>A0A9W9SUI3</accession>
<organism evidence="2 3">
    <name type="scientific">Penicillium concentricum</name>
    <dbReference type="NCBI Taxonomy" id="293559"/>
    <lineage>
        <taxon>Eukaryota</taxon>
        <taxon>Fungi</taxon>
        <taxon>Dikarya</taxon>
        <taxon>Ascomycota</taxon>
        <taxon>Pezizomycotina</taxon>
        <taxon>Eurotiomycetes</taxon>
        <taxon>Eurotiomycetidae</taxon>
        <taxon>Eurotiales</taxon>
        <taxon>Aspergillaceae</taxon>
        <taxon>Penicillium</taxon>
    </lineage>
</organism>
<gene>
    <name evidence="2" type="ORF">N7517_001690</name>
</gene>
<feature type="region of interest" description="Disordered" evidence="1">
    <location>
        <begin position="89"/>
        <end position="137"/>
    </location>
</feature>
<sequence>MPDRANSFPKQNGHQPETTRYQSGFPNTMWGEPNDFVGSAPAQDRNAFDKYRAALANGGQAPAGSPFDRQYQAYKQQDDTAKVVREKYKKFSTSYKPPSKDQIAQSPQSYAGQPKATQDWHQSAAAKAGDAGDAFQR</sequence>
<name>A0A9W9SUI3_9EURO</name>
<proteinExistence type="predicted"/>
<dbReference type="OrthoDB" id="4767464at2759"/>
<feature type="region of interest" description="Disordered" evidence="1">
    <location>
        <begin position="1"/>
        <end position="44"/>
    </location>
</feature>
<keyword evidence="3" id="KW-1185">Reference proteome</keyword>
<comment type="caution">
    <text evidence="2">The sequence shown here is derived from an EMBL/GenBank/DDBJ whole genome shotgun (WGS) entry which is preliminary data.</text>
</comment>
<dbReference type="EMBL" id="JAPZBT010000001">
    <property type="protein sequence ID" value="KAJ5383779.1"/>
    <property type="molecule type" value="Genomic_DNA"/>
</dbReference>
<protein>
    <submittedName>
        <fullName evidence="2">Uncharacterized protein</fullName>
    </submittedName>
</protein>
<feature type="compositionally biased region" description="Polar residues" evidence="1">
    <location>
        <begin position="8"/>
        <end position="26"/>
    </location>
</feature>
<dbReference type="GeneID" id="81458603"/>
<dbReference type="RefSeq" id="XP_056583555.1">
    <property type="nucleotide sequence ID" value="XM_056719420.1"/>
</dbReference>
<reference evidence="2" key="1">
    <citation type="submission" date="2022-12" db="EMBL/GenBank/DDBJ databases">
        <authorList>
            <person name="Petersen C."/>
        </authorList>
    </citation>
    <scope>NUCLEOTIDE SEQUENCE</scope>
    <source>
        <strain evidence="2">IBT 3081</strain>
    </source>
</reference>
<dbReference type="AlphaFoldDB" id="A0A9W9SUI3"/>